<dbReference type="EMBL" id="JAULSU010000002">
    <property type="protein sequence ID" value="KAK0627397.1"/>
    <property type="molecule type" value="Genomic_DNA"/>
</dbReference>
<evidence type="ECO:0000256" key="1">
    <source>
        <dbReference type="SAM" id="Phobius"/>
    </source>
</evidence>
<comment type="caution">
    <text evidence="2">The sequence shown here is derived from an EMBL/GenBank/DDBJ whole genome shotgun (WGS) entry which is preliminary data.</text>
</comment>
<keyword evidence="1" id="KW-0472">Membrane</keyword>
<proteinExistence type="predicted"/>
<dbReference type="Proteomes" id="UP001175000">
    <property type="component" value="Unassembled WGS sequence"/>
</dbReference>
<evidence type="ECO:0000313" key="3">
    <source>
        <dbReference type="Proteomes" id="UP001175000"/>
    </source>
</evidence>
<feature type="transmembrane region" description="Helical" evidence="1">
    <location>
        <begin position="252"/>
        <end position="271"/>
    </location>
</feature>
<accession>A0AA40C6W6</accession>
<gene>
    <name evidence="2" type="ORF">B0T14DRAFT_535243</name>
</gene>
<evidence type="ECO:0000313" key="2">
    <source>
        <dbReference type="EMBL" id="KAK0627397.1"/>
    </source>
</evidence>
<keyword evidence="3" id="KW-1185">Reference proteome</keyword>
<name>A0AA40C6W6_9PEZI</name>
<organism evidence="2 3">
    <name type="scientific">Immersiella caudata</name>
    <dbReference type="NCBI Taxonomy" id="314043"/>
    <lineage>
        <taxon>Eukaryota</taxon>
        <taxon>Fungi</taxon>
        <taxon>Dikarya</taxon>
        <taxon>Ascomycota</taxon>
        <taxon>Pezizomycotina</taxon>
        <taxon>Sordariomycetes</taxon>
        <taxon>Sordariomycetidae</taxon>
        <taxon>Sordariales</taxon>
        <taxon>Lasiosphaeriaceae</taxon>
        <taxon>Immersiella</taxon>
    </lineage>
</organism>
<protein>
    <submittedName>
        <fullName evidence="2">Uncharacterized protein</fullName>
    </submittedName>
</protein>
<keyword evidence="1" id="KW-0812">Transmembrane</keyword>
<sequence length="288" mass="32787">MHMLWSFWKRNRRLFNGDRTAELTHDAFAEYYHQLWHLIAGHGDGQYVATQSPEELNRVVGLIRQGTARDAILFELRSTGAASEEHCVNSINLAARLLTMIKFGVVQHQAPVLGCESTRLPKSFNAWTIEMIGGIRTGFTDNLADHLLLVEDDSKVLIFHHASFLEYQVHDSSVFLPGFVDGMLRKIAVLFSQSEVDPSLTLCGGNLQVEDRQIERFVFGRDRLVILNQAYDDATPKTIPQWWHDRRNSVQWYAFWVAVLVFVVTTSLGVIQCIEGALQVYMSYKTAD</sequence>
<reference evidence="2" key="1">
    <citation type="submission" date="2023-06" db="EMBL/GenBank/DDBJ databases">
        <title>Genome-scale phylogeny and comparative genomics of the fungal order Sordariales.</title>
        <authorList>
            <consortium name="Lawrence Berkeley National Laboratory"/>
            <person name="Hensen N."/>
            <person name="Bonometti L."/>
            <person name="Westerberg I."/>
            <person name="Brannstrom I.O."/>
            <person name="Guillou S."/>
            <person name="Cros-Aarteil S."/>
            <person name="Calhoun S."/>
            <person name="Haridas S."/>
            <person name="Kuo A."/>
            <person name="Mondo S."/>
            <person name="Pangilinan J."/>
            <person name="Riley R."/>
            <person name="Labutti K."/>
            <person name="Andreopoulos B."/>
            <person name="Lipzen A."/>
            <person name="Chen C."/>
            <person name="Yanf M."/>
            <person name="Daum C."/>
            <person name="Ng V."/>
            <person name="Clum A."/>
            <person name="Steindorff A."/>
            <person name="Ohm R."/>
            <person name="Martin F."/>
            <person name="Silar P."/>
            <person name="Natvig D."/>
            <person name="Lalanne C."/>
            <person name="Gautier V."/>
            <person name="Ament-Velasquez S.L."/>
            <person name="Kruys A."/>
            <person name="Hutchinson M.I."/>
            <person name="Powell A.J."/>
            <person name="Barry K."/>
            <person name="Miller A.N."/>
            <person name="Grigoriev I.V."/>
            <person name="Debuchy R."/>
            <person name="Gladieux P."/>
            <person name="Thoren M.H."/>
            <person name="Johannesson H."/>
        </authorList>
    </citation>
    <scope>NUCLEOTIDE SEQUENCE</scope>
    <source>
        <strain evidence="2">CBS 606.72</strain>
    </source>
</reference>
<keyword evidence="1" id="KW-1133">Transmembrane helix</keyword>
<dbReference type="AlphaFoldDB" id="A0AA40C6W6"/>